<comment type="caution">
    <text evidence="1">The sequence shown here is derived from an EMBL/GenBank/DDBJ whole genome shotgun (WGS) entry which is preliminary data.</text>
</comment>
<dbReference type="InterPro" id="IPR013325">
    <property type="entry name" value="RNA_pol_sigma_r2"/>
</dbReference>
<dbReference type="Proteomes" id="UP000290106">
    <property type="component" value="Unassembled WGS sequence"/>
</dbReference>
<dbReference type="OrthoDB" id="9782703at2"/>
<evidence type="ECO:0000313" key="2">
    <source>
        <dbReference type="Proteomes" id="UP000290106"/>
    </source>
</evidence>
<dbReference type="RefSeq" id="WP_022398919.1">
    <property type="nucleotide sequence ID" value="NZ_DAWBJR010000044.1"/>
</dbReference>
<proteinExistence type="predicted"/>
<dbReference type="Gene3D" id="1.10.1740.10">
    <property type="match status" value="1"/>
</dbReference>
<dbReference type="GO" id="GO:0006352">
    <property type="term" value="P:DNA-templated transcription initiation"/>
    <property type="evidence" value="ECO:0007669"/>
    <property type="project" value="InterPro"/>
</dbReference>
<accession>A0A4V1NRK0</accession>
<dbReference type="SUPFAM" id="SSF88946">
    <property type="entry name" value="Sigma2 domain of RNA polymerase sigma factors"/>
    <property type="match status" value="1"/>
</dbReference>
<dbReference type="EMBL" id="SDKC01000001">
    <property type="protein sequence ID" value="RXS74025.1"/>
    <property type="molecule type" value="Genomic_DNA"/>
</dbReference>
<protein>
    <recommendedName>
        <fullName evidence="3">RNA polymerase sigma-70 region 2 domain-containing protein</fullName>
    </recommendedName>
</protein>
<dbReference type="AlphaFoldDB" id="A0A4V1NRK0"/>
<keyword evidence="2" id="KW-1185">Reference proteome</keyword>
<dbReference type="GO" id="GO:0003700">
    <property type="term" value="F:DNA-binding transcription factor activity"/>
    <property type="evidence" value="ECO:0007669"/>
    <property type="project" value="InterPro"/>
</dbReference>
<reference evidence="1 2" key="1">
    <citation type="submission" date="2019-01" db="EMBL/GenBank/DDBJ databases">
        <title>Blautia sp. nov. KGMB01111 isolated human feces.</title>
        <authorList>
            <person name="Park J.-E."/>
            <person name="Kim J.-S."/>
            <person name="Park S.-H."/>
        </authorList>
    </citation>
    <scope>NUCLEOTIDE SEQUENCE [LARGE SCALE GENOMIC DNA]</scope>
    <source>
        <strain evidence="1 2">KGMB01111</strain>
    </source>
</reference>
<name>A0A4V1NRK0_9FIRM</name>
<evidence type="ECO:0000313" key="1">
    <source>
        <dbReference type="EMBL" id="RXS74025.1"/>
    </source>
</evidence>
<organism evidence="1 2">
    <name type="scientific">Blautia faecicola</name>
    <dbReference type="NCBI Taxonomy" id="2509240"/>
    <lineage>
        <taxon>Bacteria</taxon>
        <taxon>Bacillati</taxon>
        <taxon>Bacillota</taxon>
        <taxon>Clostridia</taxon>
        <taxon>Lachnospirales</taxon>
        <taxon>Lachnospiraceae</taxon>
        <taxon>Blautia</taxon>
    </lineage>
</organism>
<evidence type="ECO:0008006" key="3">
    <source>
        <dbReference type="Google" id="ProtNLM"/>
    </source>
</evidence>
<gene>
    <name evidence="1" type="ORF">ETP43_01340</name>
</gene>
<sequence>MEYLDLVKRAKSGNEEAFIRLMELQSDCMYKMAKTILKNEEDVADAMAETVLTCWEKISTLRKNRCILHQSGNHGYCVAEYYRSEFQPSGVFGKRILGRNERTARL</sequence>